<dbReference type="EMBL" id="CP042374">
    <property type="protein sequence ID" value="QEA34049.1"/>
    <property type="molecule type" value="Genomic_DNA"/>
</dbReference>
<feature type="domain" description="GHMP kinase N-terminal" evidence="7">
    <location>
        <begin position="73"/>
        <end position="168"/>
    </location>
</feature>
<proteinExistence type="predicted"/>
<reference evidence="8 9" key="1">
    <citation type="submission" date="2019-06" db="EMBL/GenBank/DDBJ databases">
        <title>Genome analyses of bacteria isolated from kimchi.</title>
        <authorList>
            <person name="Lee S."/>
            <person name="Ahn S."/>
            <person name="Roh S."/>
        </authorList>
    </citation>
    <scope>NUCLEOTIDE SEQUENCE [LARGE SCALE GENOMIC DNA]</scope>
    <source>
        <strain evidence="8 9">CBA3620</strain>
    </source>
</reference>
<dbReference type="InterPro" id="IPR005917">
    <property type="entry name" value="Pmev_kinase_bact"/>
</dbReference>
<dbReference type="Pfam" id="PF00288">
    <property type="entry name" value="GHMP_kinases_N"/>
    <property type="match status" value="1"/>
</dbReference>
<dbReference type="GO" id="GO:0004631">
    <property type="term" value="F:phosphomevalonate kinase activity"/>
    <property type="evidence" value="ECO:0007669"/>
    <property type="project" value="UniProtKB-EC"/>
</dbReference>
<evidence type="ECO:0000313" key="9">
    <source>
        <dbReference type="Proteomes" id="UP000321332"/>
    </source>
</evidence>
<evidence type="ECO:0000259" key="7">
    <source>
        <dbReference type="Pfam" id="PF00288"/>
    </source>
</evidence>
<gene>
    <name evidence="8" type="ORF">FGL89_00005</name>
</gene>
<dbReference type="InterPro" id="IPR014721">
    <property type="entry name" value="Ribsml_uS5_D2-typ_fold_subgr"/>
</dbReference>
<dbReference type="SUPFAM" id="SSF54211">
    <property type="entry name" value="Ribosomal protein S5 domain 2-like"/>
    <property type="match status" value="1"/>
</dbReference>
<name>A0AAE6IL63_LEUCA</name>
<accession>A0AAE6IL63</accession>
<dbReference type="PANTHER" id="PTHR31814">
    <property type="match status" value="1"/>
</dbReference>
<dbReference type="EC" id="2.7.4.2" evidence="2"/>
<keyword evidence="6" id="KW-0067">ATP-binding</keyword>
<dbReference type="Proteomes" id="UP000321332">
    <property type="component" value="Chromosome"/>
</dbReference>
<evidence type="ECO:0000256" key="2">
    <source>
        <dbReference type="ARBA" id="ARBA00012958"/>
    </source>
</evidence>
<dbReference type="Gene3D" id="3.30.70.890">
    <property type="entry name" value="GHMP kinase, C-terminal domain"/>
    <property type="match status" value="1"/>
</dbReference>
<evidence type="ECO:0000256" key="3">
    <source>
        <dbReference type="ARBA" id="ARBA00022679"/>
    </source>
</evidence>
<dbReference type="GO" id="GO:0005524">
    <property type="term" value="F:ATP binding"/>
    <property type="evidence" value="ECO:0007669"/>
    <property type="project" value="UniProtKB-KW"/>
</dbReference>
<keyword evidence="5 8" id="KW-0418">Kinase</keyword>
<dbReference type="PANTHER" id="PTHR31814:SF2">
    <property type="entry name" value="PHOSPHOMEVALONATE KINASE"/>
    <property type="match status" value="1"/>
</dbReference>
<evidence type="ECO:0000313" key="8">
    <source>
        <dbReference type="EMBL" id="QEA34049.1"/>
    </source>
</evidence>
<evidence type="ECO:0000256" key="5">
    <source>
        <dbReference type="ARBA" id="ARBA00022777"/>
    </source>
</evidence>
<dbReference type="GeneID" id="61186100"/>
<sequence length="340" mass="37315">MTKISVPGKLFLAGEYAITNPGNTAIIAAITTGLSVEITPATKNSTIQSNTIKQPLLFQLDQLNKPWPDDWRYVWAAIKIIYDYNRLSDSIKSMDPIHISINSHLNTSAGKIGLGSSAAVTVGIIAAFDDYFQLNLPILVRFKLAGLAHLHVQKNGSLGDIAAITYGGVISYQSPDLSQYSQPNQNWLDASLANQFWPSLNIQTLTWPQNWQLLLGMTHQSADTKAAINHVVLSEQFLTVSQQIVNDIIQAIQDVNYTELSITLTDNQQLLTANLPTNYITPKLAHLLSDLDGIAGKISGAGFGDNGFAVTNYDDQKLTVKWQSHHIDSQHITIAPRQRG</sequence>
<dbReference type="AlphaFoldDB" id="A0AAE6IL63"/>
<evidence type="ECO:0000256" key="1">
    <source>
        <dbReference type="ARBA" id="ARBA00005017"/>
    </source>
</evidence>
<dbReference type="InterPro" id="IPR020568">
    <property type="entry name" value="Ribosomal_Su5_D2-typ_SF"/>
</dbReference>
<dbReference type="OMA" id="ACIVYED"/>
<dbReference type="Gene3D" id="3.30.230.10">
    <property type="match status" value="1"/>
</dbReference>
<organism evidence="8 9">
    <name type="scientific">Leuconostoc carnosum</name>
    <dbReference type="NCBI Taxonomy" id="1252"/>
    <lineage>
        <taxon>Bacteria</taxon>
        <taxon>Bacillati</taxon>
        <taxon>Bacillota</taxon>
        <taxon>Bacilli</taxon>
        <taxon>Lactobacillales</taxon>
        <taxon>Lactobacillaceae</taxon>
        <taxon>Leuconostoc</taxon>
    </lineage>
</organism>
<dbReference type="InterPro" id="IPR036554">
    <property type="entry name" value="GHMP_kinase_C_sf"/>
</dbReference>
<comment type="pathway">
    <text evidence="1">Isoprenoid biosynthesis; isopentenyl diphosphate biosynthesis via mevalonate pathway; isopentenyl diphosphate from (R)-mevalonate: step 2/3.</text>
</comment>
<evidence type="ECO:0000256" key="6">
    <source>
        <dbReference type="ARBA" id="ARBA00022840"/>
    </source>
</evidence>
<dbReference type="NCBIfam" id="TIGR01220">
    <property type="entry name" value="Pmev_kin_Gr_pos"/>
    <property type="match status" value="1"/>
</dbReference>
<dbReference type="SUPFAM" id="SSF55060">
    <property type="entry name" value="GHMP Kinase, C-terminal domain"/>
    <property type="match status" value="1"/>
</dbReference>
<keyword evidence="3 8" id="KW-0808">Transferase</keyword>
<dbReference type="PRINTS" id="PR00959">
    <property type="entry name" value="MEVGALKINASE"/>
</dbReference>
<keyword evidence="4" id="KW-0547">Nucleotide-binding</keyword>
<dbReference type="InterPro" id="IPR006204">
    <property type="entry name" value="GHMP_kinase_N_dom"/>
</dbReference>
<protein>
    <recommendedName>
        <fullName evidence="2">phosphomevalonate kinase</fullName>
        <ecNumber evidence="2">2.7.4.2</ecNumber>
    </recommendedName>
</protein>
<evidence type="ECO:0000256" key="4">
    <source>
        <dbReference type="ARBA" id="ARBA00022741"/>
    </source>
</evidence>
<dbReference type="InterPro" id="IPR035102">
    <property type="entry name" value="Phosphomevalonate_kinase"/>
</dbReference>
<dbReference type="RefSeq" id="WP_014974506.1">
    <property type="nucleotide sequence ID" value="NZ_CP042374.1"/>
</dbReference>